<dbReference type="CDD" id="cd14658">
    <property type="entry name" value="Imelysin-like_IrpA"/>
    <property type="match status" value="1"/>
</dbReference>
<dbReference type="InterPro" id="IPR038352">
    <property type="entry name" value="Imelysin_sf"/>
</dbReference>
<dbReference type="AlphaFoldDB" id="A0A9D9EGW3"/>
<dbReference type="Pfam" id="PF09375">
    <property type="entry name" value="Peptidase_M75"/>
    <property type="match status" value="1"/>
</dbReference>
<accession>A0A9D9EGW3</accession>
<dbReference type="InterPro" id="IPR034982">
    <property type="entry name" value="Imelysin-like_IrpA"/>
</dbReference>
<dbReference type="PROSITE" id="PS51257">
    <property type="entry name" value="PROKAR_LIPOPROTEIN"/>
    <property type="match status" value="1"/>
</dbReference>
<dbReference type="InterPro" id="IPR018976">
    <property type="entry name" value="Imelysin-like"/>
</dbReference>
<sequence>MKKTILILLPVLAIAGMTSCDKGSEGLDDLTARDDRFMAIADRFVNHTVIPTYTSLSDYTEQLVEDLSTLKGEVTDENLKKACATFLTARAYWEKSEAFLWGAATDFGIDPHIDTWPLDLTGLREALTNQAQIAGLAAEDGDVYAGEKLGTTLLGFHGIEYVLFYEGKPRQASWFSAGNTDNGVTCTDYLIYAVAVAGDLRNKCWQMELAWAGESHNPERYAKVNDELELPLTMTGGAYYGENLLNAGQAGSSCRNATVAMQWLIEGCNTIADEVASQKIGMVYSGQDVTYVESPYSQMSIVDFEDNMISIRNVWNGGIEGDYDSVNSLSAYFKETDPDLESRVSSAIDNSIAKIKVIPEPFIENYQDENCAAAIEAIEELDRCLSLAINALTE</sequence>
<comment type="caution">
    <text evidence="4">The sequence shown here is derived from an EMBL/GenBank/DDBJ whole genome shotgun (WGS) entry which is preliminary data.</text>
</comment>
<evidence type="ECO:0000313" key="5">
    <source>
        <dbReference type="Proteomes" id="UP000810252"/>
    </source>
</evidence>
<dbReference type="EMBL" id="JADIMQ010000003">
    <property type="protein sequence ID" value="MBO8447702.1"/>
    <property type="molecule type" value="Genomic_DNA"/>
</dbReference>
<evidence type="ECO:0000256" key="2">
    <source>
        <dbReference type="ARBA" id="ARBA00022729"/>
    </source>
</evidence>
<evidence type="ECO:0000313" key="4">
    <source>
        <dbReference type="EMBL" id="MBO8447702.1"/>
    </source>
</evidence>
<dbReference type="Proteomes" id="UP000810252">
    <property type="component" value="Unassembled WGS sequence"/>
</dbReference>
<reference evidence="4" key="1">
    <citation type="submission" date="2020-10" db="EMBL/GenBank/DDBJ databases">
        <authorList>
            <person name="Gilroy R."/>
        </authorList>
    </citation>
    <scope>NUCLEOTIDE SEQUENCE</scope>
    <source>
        <strain evidence="4">20514</strain>
    </source>
</reference>
<evidence type="ECO:0000256" key="1">
    <source>
        <dbReference type="ARBA" id="ARBA00004196"/>
    </source>
</evidence>
<dbReference type="GO" id="GO:0030313">
    <property type="term" value="C:cell envelope"/>
    <property type="evidence" value="ECO:0007669"/>
    <property type="project" value="UniProtKB-SubCell"/>
</dbReference>
<evidence type="ECO:0000259" key="3">
    <source>
        <dbReference type="Pfam" id="PF09375"/>
    </source>
</evidence>
<feature type="domain" description="Imelysin-like" evidence="3">
    <location>
        <begin position="50"/>
        <end position="383"/>
    </location>
</feature>
<keyword evidence="2" id="KW-0732">Signal</keyword>
<reference evidence="4" key="2">
    <citation type="journal article" date="2021" name="PeerJ">
        <title>Extensive microbial diversity within the chicken gut microbiome revealed by metagenomics and culture.</title>
        <authorList>
            <person name="Gilroy R."/>
            <person name="Ravi A."/>
            <person name="Getino M."/>
            <person name="Pursley I."/>
            <person name="Horton D.L."/>
            <person name="Alikhan N.F."/>
            <person name="Baker D."/>
            <person name="Gharbi K."/>
            <person name="Hall N."/>
            <person name="Watson M."/>
            <person name="Adriaenssens E.M."/>
            <person name="Foster-Nyarko E."/>
            <person name="Jarju S."/>
            <person name="Secka A."/>
            <person name="Antonio M."/>
            <person name="Oren A."/>
            <person name="Chaudhuri R.R."/>
            <person name="La Ragione R."/>
            <person name="Hildebrand F."/>
            <person name="Pallen M.J."/>
        </authorList>
    </citation>
    <scope>NUCLEOTIDE SEQUENCE</scope>
    <source>
        <strain evidence="4">20514</strain>
    </source>
</reference>
<proteinExistence type="predicted"/>
<gene>
    <name evidence="4" type="ORF">IAC29_00330</name>
</gene>
<protein>
    <submittedName>
        <fullName evidence="4">Peptidase M75</fullName>
    </submittedName>
</protein>
<name>A0A9D9EGW3_9BACT</name>
<dbReference type="Gene3D" id="1.20.1420.20">
    <property type="entry name" value="M75 peptidase, HXXE motif"/>
    <property type="match status" value="1"/>
</dbReference>
<organism evidence="4 5">
    <name type="scientific">Candidatus Cryptobacteroides merdigallinarum</name>
    <dbReference type="NCBI Taxonomy" id="2840770"/>
    <lineage>
        <taxon>Bacteria</taxon>
        <taxon>Pseudomonadati</taxon>
        <taxon>Bacteroidota</taxon>
        <taxon>Bacteroidia</taxon>
        <taxon>Bacteroidales</taxon>
        <taxon>Candidatus Cryptobacteroides</taxon>
    </lineage>
</organism>
<comment type="subcellular location">
    <subcellularLocation>
        <location evidence="1">Cell envelope</location>
    </subcellularLocation>
</comment>